<dbReference type="GO" id="GO:0016071">
    <property type="term" value="P:mRNA metabolic process"/>
    <property type="evidence" value="ECO:0007669"/>
    <property type="project" value="UniProtKB-ARBA"/>
</dbReference>
<organism evidence="2 3">
    <name type="scientific">Capsicum baccatum</name>
    <name type="common">Peruvian pepper</name>
    <dbReference type="NCBI Taxonomy" id="33114"/>
    <lineage>
        <taxon>Eukaryota</taxon>
        <taxon>Viridiplantae</taxon>
        <taxon>Streptophyta</taxon>
        <taxon>Embryophyta</taxon>
        <taxon>Tracheophyta</taxon>
        <taxon>Spermatophyta</taxon>
        <taxon>Magnoliopsida</taxon>
        <taxon>eudicotyledons</taxon>
        <taxon>Gunneridae</taxon>
        <taxon>Pentapetalae</taxon>
        <taxon>asterids</taxon>
        <taxon>lamiids</taxon>
        <taxon>Solanales</taxon>
        <taxon>Solanaceae</taxon>
        <taxon>Solanoideae</taxon>
        <taxon>Capsiceae</taxon>
        <taxon>Capsicum</taxon>
    </lineage>
</organism>
<dbReference type="EMBL" id="MLFT02000001">
    <property type="protein sequence ID" value="PHT60128.1"/>
    <property type="molecule type" value="Genomic_DNA"/>
</dbReference>
<dbReference type="InterPro" id="IPR028322">
    <property type="entry name" value="PNRC-like_rgn"/>
</dbReference>
<evidence type="ECO:0000256" key="1">
    <source>
        <dbReference type="SAM" id="MobiDB-lite"/>
    </source>
</evidence>
<reference evidence="2 3" key="1">
    <citation type="journal article" date="2017" name="Genome Biol.">
        <title>New reference genome sequences of hot pepper reveal the massive evolution of plant disease-resistance genes by retroduplication.</title>
        <authorList>
            <person name="Kim S."/>
            <person name="Park J."/>
            <person name="Yeom S.I."/>
            <person name="Kim Y.M."/>
            <person name="Seo E."/>
            <person name="Kim K.T."/>
            <person name="Kim M.S."/>
            <person name="Lee J.M."/>
            <person name="Cheong K."/>
            <person name="Shin H.S."/>
            <person name="Kim S.B."/>
            <person name="Han K."/>
            <person name="Lee J."/>
            <person name="Park M."/>
            <person name="Lee H.A."/>
            <person name="Lee H.Y."/>
            <person name="Lee Y."/>
            <person name="Oh S."/>
            <person name="Lee J.H."/>
            <person name="Choi E."/>
            <person name="Choi E."/>
            <person name="Lee S.E."/>
            <person name="Jeon J."/>
            <person name="Kim H."/>
            <person name="Choi G."/>
            <person name="Song H."/>
            <person name="Lee J."/>
            <person name="Lee S.C."/>
            <person name="Kwon J.K."/>
            <person name="Lee H.Y."/>
            <person name="Koo N."/>
            <person name="Hong Y."/>
            <person name="Kim R.W."/>
            <person name="Kang W.H."/>
            <person name="Huh J.H."/>
            <person name="Kang B.C."/>
            <person name="Yang T.J."/>
            <person name="Lee Y.H."/>
            <person name="Bennetzen J.L."/>
            <person name="Choi D."/>
        </authorList>
    </citation>
    <scope>NUCLEOTIDE SEQUENCE [LARGE SCALE GENOMIC DNA]</scope>
    <source>
        <strain evidence="3">cv. PBC81</strain>
    </source>
</reference>
<reference evidence="3" key="2">
    <citation type="journal article" date="2017" name="J. Anim. Genet.">
        <title>Multiple reference genome sequences of hot pepper reveal the massive evolution of plant disease resistance genes by retroduplication.</title>
        <authorList>
            <person name="Kim S."/>
            <person name="Park J."/>
            <person name="Yeom S.-I."/>
            <person name="Kim Y.-M."/>
            <person name="Seo E."/>
            <person name="Kim K.-T."/>
            <person name="Kim M.-S."/>
            <person name="Lee J.M."/>
            <person name="Cheong K."/>
            <person name="Shin H.-S."/>
            <person name="Kim S.-B."/>
            <person name="Han K."/>
            <person name="Lee J."/>
            <person name="Park M."/>
            <person name="Lee H.-A."/>
            <person name="Lee H.-Y."/>
            <person name="Lee Y."/>
            <person name="Oh S."/>
            <person name="Lee J.H."/>
            <person name="Choi E."/>
            <person name="Choi E."/>
            <person name="Lee S.E."/>
            <person name="Jeon J."/>
            <person name="Kim H."/>
            <person name="Choi G."/>
            <person name="Song H."/>
            <person name="Lee J."/>
            <person name="Lee S.-C."/>
            <person name="Kwon J.-K."/>
            <person name="Lee H.-Y."/>
            <person name="Koo N."/>
            <person name="Hong Y."/>
            <person name="Kim R.W."/>
            <person name="Kang W.-H."/>
            <person name="Huh J.H."/>
            <person name="Kang B.-C."/>
            <person name="Yang T.-J."/>
            <person name="Lee Y.-H."/>
            <person name="Bennetzen J.L."/>
            <person name="Choi D."/>
        </authorList>
    </citation>
    <scope>NUCLEOTIDE SEQUENCE [LARGE SCALE GENOMIC DNA]</scope>
    <source>
        <strain evidence="3">cv. PBC81</strain>
    </source>
</reference>
<accession>A0A2G2XRM3</accession>
<feature type="region of interest" description="Disordered" evidence="1">
    <location>
        <begin position="109"/>
        <end position="129"/>
    </location>
</feature>
<dbReference type="PANTHER" id="PTHR33670:SF11">
    <property type="match status" value="1"/>
</dbReference>
<name>A0A2G2XRM3_CAPBA</name>
<evidence type="ECO:0000313" key="3">
    <source>
        <dbReference type="Proteomes" id="UP000224567"/>
    </source>
</evidence>
<dbReference type="Proteomes" id="UP000224567">
    <property type="component" value="Unassembled WGS sequence"/>
</dbReference>
<dbReference type="PANTHER" id="PTHR33670">
    <property type="entry name" value="SPLICING FACTOR, PROLINE- AND GLUTAMINE-RICH-LIKE"/>
    <property type="match status" value="1"/>
</dbReference>
<comment type="caution">
    <text evidence="2">The sequence shown here is derived from an EMBL/GenBank/DDBJ whole genome shotgun (WGS) entry which is preliminary data.</text>
</comment>
<dbReference type="Pfam" id="PF15365">
    <property type="entry name" value="PNRC"/>
    <property type="match status" value="1"/>
</dbReference>
<proteinExistence type="predicted"/>
<protein>
    <submittedName>
        <fullName evidence="2">Uncharacterized protein</fullName>
    </submittedName>
</protein>
<evidence type="ECO:0000313" key="2">
    <source>
        <dbReference type="EMBL" id="PHT60128.1"/>
    </source>
</evidence>
<sequence length="212" mass="23684">MGTEVLRPQNCLIDRFREPQPSTVFPRRKNGNGYYNNYGYRKPVVRTEKKKLNNKIQNHNQNQSEPSISKPVQITGKVTPTPADGGIVMGQVTILRRGESLDSLNPNIRKEKSKTTSIKKKKAGSGSGDELTVYGTGRLGPEQPDMLPKNIRVGFTPTDVYAGSAFSNSPSPRSLPLPSFFSIINNNNKKQIEIKPFDDSASRDLRRLLRLE</sequence>
<keyword evidence="3" id="KW-1185">Reference proteome</keyword>
<dbReference type="AlphaFoldDB" id="A0A2G2XRM3"/>
<dbReference type="OrthoDB" id="770116at2759"/>
<gene>
    <name evidence="2" type="ORF">CQW23_02491</name>
</gene>